<protein>
    <submittedName>
        <fullName evidence="1">Uncharacterized protein</fullName>
    </submittedName>
</protein>
<dbReference type="AlphaFoldDB" id="A0A2N1UN03"/>
<dbReference type="EMBL" id="PGYQ01000014">
    <property type="protein sequence ID" value="PKL72160.1"/>
    <property type="molecule type" value="Genomic_DNA"/>
</dbReference>
<name>A0A2N1UN03_9BACT</name>
<dbReference type="Proteomes" id="UP000233414">
    <property type="component" value="Unassembled WGS sequence"/>
</dbReference>
<proteinExistence type="predicted"/>
<accession>A0A2N1UN03</accession>
<sequence length="93" mass="10971">MPINKGLEKLSDLLKTTSYQHRPAPTAYVWQDLALRIIKELNIPNFKKNSIFKVCKENSQTEILRRLNDTKELCKTGPKWQYFFKLITKDNKS</sequence>
<comment type="caution">
    <text evidence="1">The sequence shown here is derived from an EMBL/GenBank/DDBJ whole genome shotgun (WGS) entry which is preliminary data.</text>
</comment>
<reference evidence="1 2" key="1">
    <citation type="journal article" date="2017" name="ISME J.">
        <title>Potential for microbial H2 and metal transformations associated with novel bacteria and archaea in deep terrestrial subsurface sediments.</title>
        <authorList>
            <person name="Hernsdorf A.W."/>
            <person name="Amano Y."/>
            <person name="Miyakawa K."/>
            <person name="Ise K."/>
            <person name="Suzuki Y."/>
            <person name="Anantharaman K."/>
            <person name="Probst A."/>
            <person name="Burstein D."/>
            <person name="Thomas B.C."/>
            <person name="Banfield J.F."/>
        </authorList>
    </citation>
    <scope>NUCLEOTIDE SEQUENCE [LARGE SCALE GENOMIC DNA]</scope>
    <source>
        <strain evidence="1">HGW-Kuenenbacteria-1</strain>
    </source>
</reference>
<organism evidence="1 2">
    <name type="scientific">Candidatus Kuenenbacteria bacterium HGW-Kuenenbacteria-1</name>
    <dbReference type="NCBI Taxonomy" id="2013812"/>
    <lineage>
        <taxon>Bacteria</taxon>
        <taxon>Candidatus Kueneniibacteriota</taxon>
    </lineage>
</organism>
<gene>
    <name evidence="1" type="ORF">CVV26_02720</name>
</gene>
<evidence type="ECO:0000313" key="2">
    <source>
        <dbReference type="Proteomes" id="UP000233414"/>
    </source>
</evidence>
<evidence type="ECO:0000313" key="1">
    <source>
        <dbReference type="EMBL" id="PKL72160.1"/>
    </source>
</evidence>